<feature type="transmembrane region" description="Helical" evidence="7">
    <location>
        <begin position="70"/>
        <end position="93"/>
    </location>
</feature>
<feature type="transmembrane region" description="Helical" evidence="7">
    <location>
        <begin position="168"/>
        <end position="190"/>
    </location>
</feature>
<evidence type="ECO:0000256" key="5">
    <source>
        <dbReference type="ARBA" id="ARBA00023136"/>
    </source>
</evidence>
<keyword evidence="4 7" id="KW-1133">Transmembrane helix</keyword>
<evidence type="ECO:0000259" key="8">
    <source>
        <dbReference type="PROSITE" id="PS50850"/>
    </source>
</evidence>
<organism evidence="9 10">
    <name type="scientific">Mucor lusitanicus CBS 277.49</name>
    <dbReference type="NCBI Taxonomy" id="747725"/>
    <lineage>
        <taxon>Eukaryota</taxon>
        <taxon>Fungi</taxon>
        <taxon>Fungi incertae sedis</taxon>
        <taxon>Mucoromycota</taxon>
        <taxon>Mucoromycotina</taxon>
        <taxon>Mucoromycetes</taxon>
        <taxon>Mucorales</taxon>
        <taxon>Mucorineae</taxon>
        <taxon>Mucoraceae</taxon>
        <taxon>Mucor</taxon>
    </lineage>
</organism>
<dbReference type="EMBL" id="AMYB01000006">
    <property type="protein sequence ID" value="OAD01489.1"/>
    <property type="molecule type" value="Genomic_DNA"/>
</dbReference>
<dbReference type="Gene3D" id="1.20.1250.20">
    <property type="entry name" value="MFS general substrate transporter like domains"/>
    <property type="match status" value="1"/>
</dbReference>
<comment type="subcellular location">
    <subcellularLocation>
        <location evidence="1">Membrane</location>
        <topology evidence="1">Multi-pass membrane protein</topology>
    </subcellularLocation>
</comment>
<feature type="transmembrane region" description="Helical" evidence="7">
    <location>
        <begin position="341"/>
        <end position="362"/>
    </location>
</feature>
<feature type="transmembrane region" description="Helical" evidence="7">
    <location>
        <begin position="383"/>
        <end position="403"/>
    </location>
</feature>
<dbReference type="InterPro" id="IPR020846">
    <property type="entry name" value="MFS_dom"/>
</dbReference>
<keyword evidence="3 7" id="KW-0812">Transmembrane</keyword>
<evidence type="ECO:0000256" key="1">
    <source>
        <dbReference type="ARBA" id="ARBA00004141"/>
    </source>
</evidence>
<keyword evidence="10" id="KW-1185">Reference proteome</keyword>
<dbReference type="PANTHER" id="PTHR23502">
    <property type="entry name" value="MAJOR FACILITATOR SUPERFAMILY"/>
    <property type="match status" value="1"/>
</dbReference>
<evidence type="ECO:0000256" key="6">
    <source>
        <dbReference type="SAM" id="MobiDB-lite"/>
    </source>
</evidence>
<feature type="transmembrane region" description="Helical" evidence="7">
    <location>
        <begin position="38"/>
        <end position="58"/>
    </location>
</feature>
<feature type="transmembrane region" description="Helical" evidence="7">
    <location>
        <begin position="453"/>
        <end position="474"/>
    </location>
</feature>
<comment type="caution">
    <text evidence="9">The sequence shown here is derived from an EMBL/GenBank/DDBJ whole genome shotgun (WGS) entry which is preliminary data.</text>
</comment>
<feature type="domain" description="Major facilitator superfamily (MFS) profile" evidence="8">
    <location>
        <begin position="39"/>
        <end position="503"/>
    </location>
</feature>
<dbReference type="GO" id="GO:0005886">
    <property type="term" value="C:plasma membrane"/>
    <property type="evidence" value="ECO:0007669"/>
    <property type="project" value="TreeGrafter"/>
</dbReference>
<evidence type="ECO:0000256" key="2">
    <source>
        <dbReference type="ARBA" id="ARBA00022448"/>
    </source>
</evidence>
<keyword evidence="2" id="KW-0813">Transport</keyword>
<dbReference type="SUPFAM" id="SSF103473">
    <property type="entry name" value="MFS general substrate transporter"/>
    <property type="match status" value="1"/>
</dbReference>
<dbReference type="Pfam" id="PF07690">
    <property type="entry name" value="MFS_1"/>
    <property type="match status" value="1"/>
</dbReference>
<dbReference type="GO" id="GO:0022857">
    <property type="term" value="F:transmembrane transporter activity"/>
    <property type="evidence" value="ECO:0007669"/>
    <property type="project" value="InterPro"/>
</dbReference>
<dbReference type="OrthoDB" id="3936150at2759"/>
<dbReference type="Proteomes" id="UP000077051">
    <property type="component" value="Unassembled WGS sequence"/>
</dbReference>
<sequence>MSATEKKSTMKSILKSKLSFKPPVTQDPRTFSRTTKGIILMCIGLCASTSGFSSTIYFPGLPAITEELHAPPIATTLTAALFVLLMGIAPVFWASFSDRLHVRRVLLFFSMIVFAVASLGAAFINNIWGLVVLRCIQAVGSSCGQSVGAGVIADCYPLEQRGAAFGKYFFFVFFGPLLGPIIGGFLIISVLSWRATFWFCVAFALFIACNIFFLFPETYRDNAKWDMHLPTTSNDDKSSSISSATLEDDEHQPETEAIPEKSQINAVEQAHQTPVESKPAVAQPQPARRTNPFAAFLLLRHPFVLCSALVSGIAFGCMFAVETIIPDLYESHYGFNSWQTGLSYLGAGVGNMAGSILGGMTSDKLLLRSRRLRGGRAVCEDRLTANLWFAFVFIVFGILLFGWGIQKNLSYWCGIVAFGIQTFGMNQVMTATSAYIVDAVPGAGASATASANLIRMIMACVLTLIANPLVASIGPGYTCVFLAGLSVLGFCILVILKLFGEKMRIRAGFKD</sequence>
<evidence type="ECO:0000256" key="4">
    <source>
        <dbReference type="ARBA" id="ARBA00022989"/>
    </source>
</evidence>
<accession>A0A162QQY0</accession>
<dbReference type="PROSITE" id="PS50850">
    <property type="entry name" value="MFS"/>
    <property type="match status" value="1"/>
</dbReference>
<feature type="transmembrane region" description="Helical" evidence="7">
    <location>
        <begin position="136"/>
        <end position="156"/>
    </location>
</feature>
<dbReference type="InterPro" id="IPR036259">
    <property type="entry name" value="MFS_trans_sf"/>
</dbReference>
<proteinExistence type="predicted"/>
<name>A0A162QQY0_MUCCL</name>
<feature type="transmembrane region" description="Helical" evidence="7">
    <location>
        <begin position="480"/>
        <end position="500"/>
    </location>
</feature>
<evidence type="ECO:0000313" key="10">
    <source>
        <dbReference type="Proteomes" id="UP000077051"/>
    </source>
</evidence>
<feature type="region of interest" description="Disordered" evidence="6">
    <location>
        <begin position="232"/>
        <end position="269"/>
    </location>
</feature>
<protein>
    <recommendedName>
        <fullName evidence="8">Major facilitator superfamily (MFS) profile domain-containing protein</fullName>
    </recommendedName>
</protein>
<feature type="transmembrane region" description="Helical" evidence="7">
    <location>
        <begin position="298"/>
        <end position="321"/>
    </location>
</feature>
<dbReference type="STRING" id="747725.A0A162QQY0"/>
<evidence type="ECO:0000313" key="9">
    <source>
        <dbReference type="EMBL" id="OAD01489.1"/>
    </source>
</evidence>
<dbReference type="VEuPathDB" id="FungiDB:MUCCIDRAFT_112938"/>
<keyword evidence="5 7" id="KW-0472">Membrane</keyword>
<dbReference type="InterPro" id="IPR011701">
    <property type="entry name" value="MFS"/>
</dbReference>
<gene>
    <name evidence="9" type="ORF">MUCCIDRAFT_112938</name>
</gene>
<reference evidence="9 10" key="1">
    <citation type="submission" date="2015-06" db="EMBL/GenBank/DDBJ databases">
        <title>Expansion of signal transduction pathways in fungi by whole-genome duplication.</title>
        <authorList>
            <consortium name="DOE Joint Genome Institute"/>
            <person name="Corrochano L.M."/>
            <person name="Kuo A."/>
            <person name="Marcet-Houben M."/>
            <person name="Polaino S."/>
            <person name="Salamov A."/>
            <person name="Villalobos J.M."/>
            <person name="Alvarez M.I."/>
            <person name="Avalos J."/>
            <person name="Benito E.P."/>
            <person name="Benoit I."/>
            <person name="Burger G."/>
            <person name="Camino L.P."/>
            <person name="Canovas D."/>
            <person name="Cerda-Olmedo E."/>
            <person name="Cheng J.-F."/>
            <person name="Dominguez A."/>
            <person name="Elias M."/>
            <person name="Eslava A.P."/>
            <person name="Glaser F."/>
            <person name="Grimwood J."/>
            <person name="Gutierrez G."/>
            <person name="Heitman J."/>
            <person name="Henrissat B."/>
            <person name="Iturriaga E.A."/>
            <person name="Lang B.F."/>
            <person name="Lavin J.L."/>
            <person name="Lee S."/>
            <person name="Li W."/>
            <person name="Lindquist E."/>
            <person name="Lopez-Garcia S."/>
            <person name="Luque E.M."/>
            <person name="Marcos A.T."/>
            <person name="Martin J."/>
            <person name="Mccluskey K."/>
            <person name="Medina H.R."/>
            <person name="Miralles-Duran A."/>
            <person name="Miyazaki A."/>
            <person name="Munoz-Torres E."/>
            <person name="Oguiza J.A."/>
            <person name="Ohm R."/>
            <person name="Olmedo M."/>
            <person name="Orejas M."/>
            <person name="Ortiz-Castellanos L."/>
            <person name="Pisabarro A.G."/>
            <person name="Rodriguez-Romero J."/>
            <person name="Ruiz-Herrera J."/>
            <person name="Ruiz-Vazquez R."/>
            <person name="Sanz C."/>
            <person name="Schackwitz W."/>
            <person name="Schmutz J."/>
            <person name="Shahriari M."/>
            <person name="Shelest E."/>
            <person name="Silva-Franco F."/>
            <person name="Soanes D."/>
            <person name="Syed K."/>
            <person name="Tagua V.G."/>
            <person name="Talbot N.J."/>
            <person name="Thon M."/>
            <person name="De Vries R.P."/>
            <person name="Wiebenga A."/>
            <person name="Yadav J.S."/>
            <person name="Braun E.L."/>
            <person name="Baker S."/>
            <person name="Garre V."/>
            <person name="Horwitz B."/>
            <person name="Torres-Martinez S."/>
            <person name="Idnurm A."/>
            <person name="Herrera-Estrella A."/>
            <person name="Gabaldon T."/>
            <person name="Grigoriev I.V."/>
        </authorList>
    </citation>
    <scope>NUCLEOTIDE SEQUENCE [LARGE SCALE GENOMIC DNA]</scope>
    <source>
        <strain evidence="9 10">CBS 277.49</strain>
    </source>
</reference>
<feature type="transmembrane region" description="Helical" evidence="7">
    <location>
        <begin position="409"/>
        <end position="432"/>
    </location>
</feature>
<dbReference type="PANTHER" id="PTHR23502:SF132">
    <property type="entry name" value="POLYAMINE TRANSPORTER 2-RELATED"/>
    <property type="match status" value="1"/>
</dbReference>
<feature type="transmembrane region" description="Helical" evidence="7">
    <location>
        <begin position="105"/>
        <end position="124"/>
    </location>
</feature>
<evidence type="ECO:0000256" key="3">
    <source>
        <dbReference type="ARBA" id="ARBA00022692"/>
    </source>
</evidence>
<feature type="transmembrane region" description="Helical" evidence="7">
    <location>
        <begin position="196"/>
        <end position="215"/>
    </location>
</feature>
<evidence type="ECO:0000256" key="7">
    <source>
        <dbReference type="SAM" id="Phobius"/>
    </source>
</evidence>
<dbReference type="Gene3D" id="1.20.1720.10">
    <property type="entry name" value="Multidrug resistance protein D"/>
    <property type="match status" value="1"/>
</dbReference>
<dbReference type="AlphaFoldDB" id="A0A162QQY0"/>